<gene>
    <name evidence="1" type="ORF">ACFSFW_22620</name>
</gene>
<dbReference type="InterPro" id="IPR036188">
    <property type="entry name" value="FAD/NAD-bd_sf"/>
</dbReference>
<accession>A0ABW4MUT3</accession>
<dbReference type="InterPro" id="IPR005288">
    <property type="entry name" value="NadB"/>
</dbReference>
<protein>
    <submittedName>
        <fullName evidence="1">FAD-dependent oxidoreductase</fullName>
        <ecNumber evidence="1">1.-.-.-</ecNumber>
    </submittedName>
</protein>
<dbReference type="Gene3D" id="3.50.50.60">
    <property type="entry name" value="FAD/NAD(P)-binding domain"/>
    <property type="match status" value="1"/>
</dbReference>
<dbReference type="EC" id="1.-.-.-" evidence="1"/>
<name>A0ABW4MUT3_9BACI</name>
<dbReference type="Pfam" id="PF12831">
    <property type="entry name" value="FAD_oxidored"/>
    <property type="match status" value="1"/>
</dbReference>
<dbReference type="GO" id="GO:0016491">
    <property type="term" value="F:oxidoreductase activity"/>
    <property type="evidence" value="ECO:0007669"/>
    <property type="project" value="UniProtKB-KW"/>
</dbReference>
<evidence type="ECO:0000313" key="2">
    <source>
        <dbReference type="Proteomes" id="UP001597227"/>
    </source>
</evidence>
<dbReference type="PANTHER" id="PTHR42716:SF1">
    <property type="entry name" value="SLL0471 PROTEIN"/>
    <property type="match status" value="1"/>
</dbReference>
<dbReference type="PANTHER" id="PTHR42716">
    <property type="entry name" value="L-ASPARTATE OXIDASE"/>
    <property type="match status" value="1"/>
</dbReference>
<dbReference type="EMBL" id="JBHUEK010000034">
    <property type="protein sequence ID" value="MFD1781444.1"/>
    <property type="molecule type" value="Genomic_DNA"/>
</dbReference>
<evidence type="ECO:0000313" key="1">
    <source>
        <dbReference type="EMBL" id="MFD1781444.1"/>
    </source>
</evidence>
<keyword evidence="2" id="KW-1185">Reference proteome</keyword>
<sequence length="525" mass="59704">MKVSEQLQTDIVIIGGGLGGCAAALSALQSGKNVVLTEETKWIGGQITSQGVPPDEHPWIEQFGATKNYQTFRKKIREYYLSNYPVKTKERMNNQFNPGNAIVSNISHEPRVALRVLYDMLSPYISSGRLTLLTEYKISKAESENDQVQSVTVQHSRTGNTYQLIGKYFLDATEMGDVLPLANVEYVIGAESQTATGEAHAPKEHQPFNMQAFTYCFAIDHIEGEDHTIEKPDQYEFWKNYQADFWPAKQLSWWGLVPHTLEPIEYSFFYEPERFSLWNYRRILDKDNFEPGTFQSDVTIVNWPQNDYWLGPIIDVTDEEKEQHIYNAKQLSLSLLYWMQTEAPCPDGGKGYPGIRLRKDILGTEDGLAMYPYIRESRRIKAQYTVKEQDISGEIDGKESATFFADSVGIGSYRLDLHPSTGLDTYIDISSHPFQIPLGSLLPVRVQNLLPACKNIGTTHITNGCYRLHPVEWNIGEVAGHLAAYCIDHEIIPHVVRNQDDKLTDFQSRLAKAGIELDWPKIHKI</sequence>
<dbReference type="SUPFAM" id="SSF51905">
    <property type="entry name" value="FAD/NAD(P)-binding domain"/>
    <property type="match status" value="1"/>
</dbReference>
<keyword evidence="1" id="KW-0560">Oxidoreductase</keyword>
<dbReference type="Proteomes" id="UP001597227">
    <property type="component" value="Unassembled WGS sequence"/>
</dbReference>
<comment type="caution">
    <text evidence="1">The sequence shown here is derived from an EMBL/GenBank/DDBJ whole genome shotgun (WGS) entry which is preliminary data.</text>
</comment>
<dbReference type="RefSeq" id="WP_388041631.1">
    <property type="nucleotide sequence ID" value="NZ_JBHUEK010000034.1"/>
</dbReference>
<reference evidence="2" key="1">
    <citation type="journal article" date="2019" name="Int. J. Syst. Evol. Microbiol.">
        <title>The Global Catalogue of Microorganisms (GCM) 10K type strain sequencing project: providing services to taxonomists for standard genome sequencing and annotation.</title>
        <authorList>
            <consortium name="The Broad Institute Genomics Platform"/>
            <consortium name="The Broad Institute Genome Sequencing Center for Infectious Disease"/>
            <person name="Wu L."/>
            <person name="Ma J."/>
        </authorList>
    </citation>
    <scope>NUCLEOTIDE SEQUENCE [LARGE SCALE GENOMIC DNA]</scope>
    <source>
        <strain evidence="2">CCUG 15531</strain>
    </source>
</reference>
<dbReference type="PROSITE" id="PS51257">
    <property type="entry name" value="PROKAR_LIPOPROTEIN"/>
    <property type="match status" value="1"/>
</dbReference>
<organism evidence="1 2">
    <name type="scientific">Fredinandcohnia salidurans</name>
    <dbReference type="NCBI Taxonomy" id="2595041"/>
    <lineage>
        <taxon>Bacteria</taxon>
        <taxon>Bacillati</taxon>
        <taxon>Bacillota</taxon>
        <taxon>Bacilli</taxon>
        <taxon>Bacillales</taxon>
        <taxon>Bacillaceae</taxon>
        <taxon>Fredinandcohnia</taxon>
    </lineage>
</organism>
<proteinExistence type="predicted"/>